<evidence type="ECO:0000313" key="2">
    <source>
        <dbReference type="Proteomes" id="UP000663929"/>
    </source>
</evidence>
<keyword evidence="2" id="KW-1185">Reference proteome</keyword>
<organism evidence="1 2">
    <name type="scientific">Sulfidibacter corallicola</name>
    <dbReference type="NCBI Taxonomy" id="2818388"/>
    <lineage>
        <taxon>Bacteria</taxon>
        <taxon>Pseudomonadati</taxon>
        <taxon>Acidobacteriota</taxon>
        <taxon>Holophagae</taxon>
        <taxon>Acanthopleuribacterales</taxon>
        <taxon>Acanthopleuribacteraceae</taxon>
        <taxon>Sulfidibacter</taxon>
    </lineage>
</organism>
<dbReference type="AlphaFoldDB" id="A0A8A4TII8"/>
<reference evidence="1" key="1">
    <citation type="submission" date="2021-03" db="EMBL/GenBank/DDBJ databases">
        <title>Acanthopleuribacteraceae sp. M133.</title>
        <authorList>
            <person name="Wang G."/>
        </authorList>
    </citation>
    <scope>NUCLEOTIDE SEQUENCE</scope>
    <source>
        <strain evidence="1">M133</strain>
    </source>
</reference>
<dbReference type="EMBL" id="CP071793">
    <property type="protein sequence ID" value="QTD48661.1"/>
    <property type="molecule type" value="Genomic_DNA"/>
</dbReference>
<proteinExistence type="predicted"/>
<accession>A0A8A4TII8</accession>
<gene>
    <name evidence="1" type="ORF">J3U87_24025</name>
</gene>
<dbReference type="RefSeq" id="WP_237378313.1">
    <property type="nucleotide sequence ID" value="NZ_CP071793.1"/>
</dbReference>
<dbReference type="Proteomes" id="UP000663929">
    <property type="component" value="Chromosome"/>
</dbReference>
<dbReference type="KEGG" id="scor:J3U87_24025"/>
<sequence length="121" mass="14204">MWWLFALAVLALLIVVFVLAKRELVTEADSERDEVLREKENWNRHKYMSAGDVTRETERLLKAVDARFADDASLRESLTEVIEEWSEVRIQAFQDRRSWVRRLDENGKDSNPPPESGEHFS</sequence>
<name>A0A8A4TII8_SULCO</name>
<protein>
    <submittedName>
        <fullName evidence="1">Uncharacterized protein</fullName>
    </submittedName>
</protein>
<evidence type="ECO:0000313" key="1">
    <source>
        <dbReference type="EMBL" id="QTD48661.1"/>
    </source>
</evidence>